<dbReference type="EMBL" id="CP069111">
    <property type="protein sequence ID" value="QSS62356.1"/>
    <property type="molecule type" value="Genomic_DNA"/>
</dbReference>
<dbReference type="VEuPathDB" id="FungiDB:I7I51_04534"/>
<sequence length="218" mass="24566">MGVKRYILKAGNSVKPVTNDEATVGYKGCLYDTRRQSFHGGMMTMQVGILYVFASPTVRYKFSGFPGLIPLNSILVLSSCFDRQSRIIFNRAFIWYPQHYIIAVSHKVPLKNFVNNGIPPEIGTVHDRRHFAETSIMSAKVGDLALSGEWEEIKTALKFEITESMTMEFEGTSCNIADDEGKLVDSLGTAHGRVTREVLYGYKCYVIKAWIKFEKKSS</sequence>
<reference evidence="1" key="1">
    <citation type="submission" date="2021-01" db="EMBL/GenBank/DDBJ databases">
        <title>Chromosome-level genome assembly of a human fungal pathogen reveals clustering of transcriptionally co-regulated genes.</title>
        <authorList>
            <person name="Voorhies M."/>
            <person name="Cohen S."/>
            <person name="Shea T.P."/>
            <person name="Petrus S."/>
            <person name="Munoz J.F."/>
            <person name="Poplawski S."/>
            <person name="Goldman W.E."/>
            <person name="Michael T."/>
            <person name="Cuomo C.A."/>
            <person name="Sil A."/>
            <person name="Beyhan S."/>
        </authorList>
    </citation>
    <scope>NUCLEOTIDE SEQUENCE</scope>
    <source>
        <strain evidence="1">WU24</strain>
    </source>
</reference>
<dbReference type="Proteomes" id="UP000663671">
    <property type="component" value="Chromosome 5"/>
</dbReference>
<protein>
    <submittedName>
        <fullName evidence="1">Uncharacterized protein</fullName>
    </submittedName>
</protein>
<proteinExistence type="predicted"/>
<dbReference type="OrthoDB" id="4465702at2759"/>
<evidence type="ECO:0000313" key="1">
    <source>
        <dbReference type="EMBL" id="QSS62356.1"/>
    </source>
</evidence>
<accession>A0A8A1M771</accession>
<gene>
    <name evidence="1" type="ORF">I7I51_04534</name>
</gene>
<dbReference type="AlphaFoldDB" id="A0A8A1M771"/>
<name>A0A8A1M771_AJECA</name>
<evidence type="ECO:0000313" key="2">
    <source>
        <dbReference type="Proteomes" id="UP000663671"/>
    </source>
</evidence>
<organism evidence="1 2">
    <name type="scientific">Ajellomyces capsulatus</name>
    <name type="common">Darling's disease fungus</name>
    <name type="synonym">Histoplasma capsulatum</name>
    <dbReference type="NCBI Taxonomy" id="5037"/>
    <lineage>
        <taxon>Eukaryota</taxon>
        <taxon>Fungi</taxon>
        <taxon>Dikarya</taxon>
        <taxon>Ascomycota</taxon>
        <taxon>Pezizomycotina</taxon>
        <taxon>Eurotiomycetes</taxon>
        <taxon>Eurotiomycetidae</taxon>
        <taxon>Onygenales</taxon>
        <taxon>Ajellomycetaceae</taxon>
        <taxon>Histoplasma</taxon>
    </lineage>
</organism>